<dbReference type="GeneID" id="109224522"/>
<dbReference type="OrthoDB" id="2013942at2759"/>
<name>A0A1J6J397_NICAT</name>
<dbReference type="OMA" id="MAFINIL"/>
<accession>A0A1J6J397</accession>
<organism evidence="4 5">
    <name type="scientific">Nicotiana attenuata</name>
    <name type="common">Coyote tobacco</name>
    <dbReference type="NCBI Taxonomy" id="49451"/>
    <lineage>
        <taxon>Eukaryota</taxon>
        <taxon>Viridiplantae</taxon>
        <taxon>Streptophyta</taxon>
        <taxon>Embryophyta</taxon>
        <taxon>Tracheophyta</taxon>
        <taxon>Spermatophyta</taxon>
        <taxon>Magnoliopsida</taxon>
        <taxon>eudicotyledons</taxon>
        <taxon>Gunneridae</taxon>
        <taxon>Pentapetalae</taxon>
        <taxon>asterids</taxon>
        <taxon>lamiids</taxon>
        <taxon>Solanales</taxon>
        <taxon>Solanaceae</taxon>
        <taxon>Nicotianoideae</taxon>
        <taxon>Nicotianeae</taxon>
        <taxon>Nicotiana</taxon>
    </lineage>
</organism>
<evidence type="ECO:0000256" key="3">
    <source>
        <dbReference type="SAM" id="SignalP"/>
    </source>
</evidence>
<gene>
    <name evidence="4" type="primary">STIG1</name>
    <name evidence="4" type="ORF">A4A49_18317</name>
</gene>
<feature type="chain" id="PRO_5012046350" evidence="3">
    <location>
        <begin position="23"/>
        <end position="145"/>
    </location>
</feature>
<evidence type="ECO:0000256" key="2">
    <source>
        <dbReference type="ARBA" id="ARBA00022729"/>
    </source>
</evidence>
<proteinExistence type="inferred from homology"/>
<keyword evidence="5" id="KW-1185">Reference proteome</keyword>
<dbReference type="Pfam" id="PF04885">
    <property type="entry name" value="Stig1"/>
    <property type="match status" value="1"/>
</dbReference>
<comment type="caution">
    <text evidence="4">The sequence shown here is derived from an EMBL/GenBank/DDBJ whole genome shotgun (WGS) entry which is preliminary data.</text>
</comment>
<comment type="similarity">
    <text evidence="1">Belongs to the STIG1 family.</text>
</comment>
<dbReference type="Gramene" id="OIT04367">
    <property type="protein sequence ID" value="OIT04367"/>
    <property type="gene ID" value="A4A49_18317"/>
</dbReference>
<dbReference type="KEGG" id="nau:109224522"/>
<sequence>MAFINILIVILALSSTPITIMSVPETNYRNATTNSYTDVALSVRKVAFPPPRKLGENSTNSTDYNLICKTCKRLSERNTCCFNYSCVDLSTNRFNCGSCGLVCNLGTRCCGGICVDIQKDNGNCGKCSNVCSPGQKCSFGFCDYA</sequence>
<dbReference type="EMBL" id="MJEQ01037185">
    <property type="protein sequence ID" value="OIT04367.1"/>
    <property type="molecule type" value="Genomic_DNA"/>
</dbReference>
<dbReference type="AlphaFoldDB" id="A0A1J6J397"/>
<evidence type="ECO:0000313" key="4">
    <source>
        <dbReference type="EMBL" id="OIT04367.1"/>
    </source>
</evidence>
<evidence type="ECO:0000313" key="5">
    <source>
        <dbReference type="Proteomes" id="UP000187609"/>
    </source>
</evidence>
<evidence type="ECO:0000256" key="1">
    <source>
        <dbReference type="ARBA" id="ARBA00006010"/>
    </source>
</evidence>
<feature type="signal peptide" evidence="3">
    <location>
        <begin position="1"/>
        <end position="22"/>
    </location>
</feature>
<reference evidence="4" key="1">
    <citation type="submission" date="2016-11" db="EMBL/GenBank/DDBJ databases">
        <title>The genome of Nicotiana attenuata.</title>
        <authorList>
            <person name="Xu S."/>
            <person name="Brockmoeller T."/>
            <person name="Gaquerel E."/>
            <person name="Navarro A."/>
            <person name="Kuhl H."/>
            <person name="Gase K."/>
            <person name="Ling Z."/>
            <person name="Zhou W."/>
            <person name="Kreitzer C."/>
            <person name="Stanke M."/>
            <person name="Tang H."/>
            <person name="Lyons E."/>
            <person name="Pandey P."/>
            <person name="Pandey S.P."/>
            <person name="Timmermann B."/>
            <person name="Baldwin I.T."/>
        </authorList>
    </citation>
    <scope>NUCLEOTIDE SEQUENCE [LARGE SCALE GENOMIC DNA]</scope>
    <source>
        <strain evidence="4">UT</strain>
    </source>
</reference>
<dbReference type="Proteomes" id="UP000187609">
    <property type="component" value="Unassembled WGS sequence"/>
</dbReference>
<protein>
    <submittedName>
        <fullName evidence="4">Protein stig1</fullName>
    </submittedName>
</protein>
<dbReference type="InterPro" id="IPR006969">
    <property type="entry name" value="Stig-like"/>
</dbReference>
<dbReference type="PANTHER" id="PTHR33227">
    <property type="entry name" value="STIGMA-SPECIFIC STIG1-LIKE PROTEIN 3"/>
    <property type="match status" value="1"/>
</dbReference>
<dbReference type="PANTHER" id="PTHR33227:SF54">
    <property type="entry name" value="PROTEIN STIG1"/>
    <property type="match status" value="1"/>
</dbReference>
<keyword evidence="2 3" id="KW-0732">Signal</keyword>
<dbReference type="STRING" id="49451.A0A1J6J397"/>